<dbReference type="NCBIfam" id="TIGR00152">
    <property type="entry name" value="dephospho-CoA kinase"/>
    <property type="match status" value="1"/>
</dbReference>
<evidence type="ECO:0000256" key="2">
    <source>
        <dbReference type="ARBA" id="ARBA00022741"/>
    </source>
</evidence>
<keyword evidence="4 5" id="KW-0173">Coenzyme A biosynthesis</keyword>
<proteinExistence type="inferred from homology"/>
<protein>
    <recommendedName>
        <fullName evidence="5 6">Dephospho-CoA kinase</fullName>
        <ecNumber evidence="5 6">2.7.1.24</ecNumber>
    </recommendedName>
    <alternativeName>
        <fullName evidence="5">Dephosphocoenzyme A kinase</fullName>
    </alternativeName>
</protein>
<keyword evidence="2 5" id="KW-0547">Nucleotide-binding</keyword>
<evidence type="ECO:0000256" key="3">
    <source>
        <dbReference type="ARBA" id="ARBA00022840"/>
    </source>
</evidence>
<dbReference type="UniPathway" id="UPA00241">
    <property type="reaction ID" value="UER00356"/>
</dbReference>
<sequence>MKNNTPLNVGITGGIGSGKSTVAKIFTILGIPVYYADDRAKWLMAYDTKLKSAITANFGEESYLSDGTLNRAFLADQVFNDSEKTTRINNLVHPAVREDFEQWVNQQKSPYILKEAALLFETGSYEELDLVINVSSPLVIRMTRILLRDPHRTEAQVHAIIDKQLPDEQKNELAHFIIKNADNKLLIPQVLKIHDKILAKIAAKNSD</sequence>
<dbReference type="AlphaFoldDB" id="A0A8J3D5G8"/>
<dbReference type="PROSITE" id="PS51219">
    <property type="entry name" value="DPCK"/>
    <property type="match status" value="1"/>
</dbReference>
<comment type="caution">
    <text evidence="7">The sequence shown here is derived from an EMBL/GenBank/DDBJ whole genome shotgun (WGS) entry which is preliminary data.</text>
</comment>
<dbReference type="Proteomes" id="UP000642809">
    <property type="component" value="Unassembled WGS sequence"/>
</dbReference>
<evidence type="ECO:0000256" key="5">
    <source>
        <dbReference type="HAMAP-Rule" id="MF_00376"/>
    </source>
</evidence>
<evidence type="ECO:0000256" key="1">
    <source>
        <dbReference type="ARBA" id="ARBA00009018"/>
    </source>
</evidence>
<comment type="subcellular location">
    <subcellularLocation>
        <location evidence="5">Cytoplasm</location>
    </subcellularLocation>
</comment>
<dbReference type="GO" id="GO:0005737">
    <property type="term" value="C:cytoplasm"/>
    <property type="evidence" value="ECO:0007669"/>
    <property type="project" value="UniProtKB-SubCell"/>
</dbReference>
<dbReference type="InterPro" id="IPR027417">
    <property type="entry name" value="P-loop_NTPase"/>
</dbReference>
<dbReference type="HAMAP" id="MF_00376">
    <property type="entry name" value="Dephospho_CoA_kinase"/>
    <property type="match status" value="1"/>
</dbReference>
<reference evidence="7" key="2">
    <citation type="submission" date="2020-09" db="EMBL/GenBank/DDBJ databases">
        <authorList>
            <person name="Sun Q."/>
            <person name="Kim S."/>
        </authorList>
    </citation>
    <scope>NUCLEOTIDE SEQUENCE</scope>
    <source>
        <strain evidence="7">KCTC 23224</strain>
    </source>
</reference>
<comment type="catalytic activity">
    <reaction evidence="5">
        <text>3'-dephospho-CoA + ATP = ADP + CoA + H(+)</text>
        <dbReference type="Rhea" id="RHEA:18245"/>
        <dbReference type="ChEBI" id="CHEBI:15378"/>
        <dbReference type="ChEBI" id="CHEBI:30616"/>
        <dbReference type="ChEBI" id="CHEBI:57287"/>
        <dbReference type="ChEBI" id="CHEBI:57328"/>
        <dbReference type="ChEBI" id="CHEBI:456216"/>
        <dbReference type="EC" id="2.7.1.24"/>
    </reaction>
</comment>
<comment type="function">
    <text evidence="5">Catalyzes the phosphorylation of the 3'-hydroxyl group of dephosphocoenzyme A to form coenzyme A.</text>
</comment>
<gene>
    <name evidence="5 7" type="primary">coaE</name>
    <name evidence="7" type="ORF">GCM10008106_35880</name>
</gene>
<evidence type="ECO:0000313" key="8">
    <source>
        <dbReference type="Proteomes" id="UP000642809"/>
    </source>
</evidence>
<comment type="similarity">
    <text evidence="1 5">Belongs to the CoaE family.</text>
</comment>
<keyword evidence="3 5" id="KW-0067">ATP-binding</keyword>
<dbReference type="Gene3D" id="3.40.50.300">
    <property type="entry name" value="P-loop containing nucleotide triphosphate hydrolases"/>
    <property type="match status" value="1"/>
</dbReference>
<dbReference type="GO" id="GO:0004140">
    <property type="term" value="F:dephospho-CoA kinase activity"/>
    <property type="evidence" value="ECO:0007669"/>
    <property type="project" value="UniProtKB-UniRule"/>
</dbReference>
<keyword evidence="8" id="KW-1185">Reference proteome</keyword>
<evidence type="ECO:0000313" key="7">
    <source>
        <dbReference type="EMBL" id="GHB51971.1"/>
    </source>
</evidence>
<dbReference type="InterPro" id="IPR001977">
    <property type="entry name" value="Depp_CoAkinase"/>
</dbReference>
<feature type="binding site" evidence="5">
    <location>
        <begin position="16"/>
        <end position="21"/>
    </location>
    <ligand>
        <name>ATP</name>
        <dbReference type="ChEBI" id="CHEBI:30616"/>
    </ligand>
</feature>
<dbReference type="SUPFAM" id="SSF52540">
    <property type="entry name" value="P-loop containing nucleoside triphosphate hydrolases"/>
    <property type="match status" value="1"/>
</dbReference>
<dbReference type="RefSeq" id="WP_189586205.1">
    <property type="nucleotide sequence ID" value="NZ_BMYF01000029.1"/>
</dbReference>
<reference evidence="7" key="1">
    <citation type="journal article" date="2014" name="Int. J. Syst. Evol. Microbiol.">
        <title>Complete genome sequence of Corynebacterium casei LMG S-19264T (=DSM 44701T), isolated from a smear-ripened cheese.</title>
        <authorList>
            <consortium name="US DOE Joint Genome Institute (JGI-PGF)"/>
            <person name="Walter F."/>
            <person name="Albersmeier A."/>
            <person name="Kalinowski J."/>
            <person name="Ruckert C."/>
        </authorList>
    </citation>
    <scope>NUCLEOTIDE SEQUENCE</scope>
    <source>
        <strain evidence="7">KCTC 23224</strain>
    </source>
</reference>
<dbReference type="GO" id="GO:0005524">
    <property type="term" value="F:ATP binding"/>
    <property type="evidence" value="ECO:0007669"/>
    <property type="project" value="UniProtKB-UniRule"/>
</dbReference>
<dbReference type="PANTHER" id="PTHR10695:SF46">
    <property type="entry name" value="BIFUNCTIONAL COENZYME A SYNTHASE-RELATED"/>
    <property type="match status" value="1"/>
</dbReference>
<dbReference type="EC" id="2.7.1.24" evidence="5 6"/>
<keyword evidence="5" id="KW-0963">Cytoplasm</keyword>
<keyword evidence="5" id="KW-0808">Transferase</keyword>
<keyword evidence="5 7" id="KW-0418">Kinase</keyword>
<comment type="pathway">
    <text evidence="5">Cofactor biosynthesis; coenzyme A biosynthesis; CoA from (R)-pantothenate: step 5/5.</text>
</comment>
<dbReference type="EMBL" id="BMYF01000029">
    <property type="protein sequence ID" value="GHB51971.1"/>
    <property type="molecule type" value="Genomic_DNA"/>
</dbReference>
<dbReference type="PANTHER" id="PTHR10695">
    <property type="entry name" value="DEPHOSPHO-COA KINASE-RELATED"/>
    <property type="match status" value="1"/>
</dbReference>
<organism evidence="7 8">
    <name type="scientific">Mongoliitalea lutea</name>
    <dbReference type="NCBI Taxonomy" id="849756"/>
    <lineage>
        <taxon>Bacteria</taxon>
        <taxon>Pseudomonadati</taxon>
        <taxon>Bacteroidota</taxon>
        <taxon>Cytophagia</taxon>
        <taxon>Cytophagales</taxon>
        <taxon>Cyclobacteriaceae</taxon>
        <taxon>Mongoliitalea</taxon>
    </lineage>
</organism>
<evidence type="ECO:0000256" key="4">
    <source>
        <dbReference type="ARBA" id="ARBA00022993"/>
    </source>
</evidence>
<dbReference type="Pfam" id="PF01121">
    <property type="entry name" value="CoaE"/>
    <property type="match status" value="1"/>
</dbReference>
<dbReference type="GO" id="GO:0015937">
    <property type="term" value="P:coenzyme A biosynthetic process"/>
    <property type="evidence" value="ECO:0007669"/>
    <property type="project" value="UniProtKB-UniRule"/>
</dbReference>
<accession>A0A8J3D5G8</accession>
<name>A0A8J3D5G8_9BACT</name>
<dbReference type="CDD" id="cd02022">
    <property type="entry name" value="DPCK"/>
    <property type="match status" value="1"/>
</dbReference>
<evidence type="ECO:0000256" key="6">
    <source>
        <dbReference type="NCBIfam" id="TIGR00152"/>
    </source>
</evidence>